<keyword evidence="4" id="KW-0949">S-adenosyl-L-methionine</keyword>
<keyword evidence="3" id="KW-0004">4Fe-4S</keyword>
<dbReference type="InterPro" id="IPR007197">
    <property type="entry name" value="rSAM"/>
</dbReference>
<dbReference type="NCBIfam" id="TIGR02494">
    <property type="entry name" value="PFLE_PFLC"/>
    <property type="match status" value="1"/>
</dbReference>
<dbReference type="PROSITE" id="PS01087">
    <property type="entry name" value="RADICAL_ACTIVATING"/>
    <property type="match status" value="1"/>
</dbReference>
<dbReference type="EMBL" id="CP078093">
    <property type="protein sequence ID" value="QXM06899.1"/>
    <property type="molecule type" value="Genomic_DNA"/>
</dbReference>
<keyword evidence="5" id="KW-0479">Metal-binding</keyword>
<comment type="cofactor">
    <cofactor evidence="1">
        <name>[4Fe-4S] cluster</name>
        <dbReference type="ChEBI" id="CHEBI:49883"/>
    </cofactor>
</comment>
<evidence type="ECO:0000256" key="8">
    <source>
        <dbReference type="ARBA" id="ARBA00023014"/>
    </source>
</evidence>
<dbReference type="InterPro" id="IPR034457">
    <property type="entry name" value="Organic_radical-activating"/>
</dbReference>
<reference evidence="12" key="1">
    <citation type="submission" date="2021-07" db="EMBL/GenBank/DDBJ databases">
        <title>Complete genome sequence of Crassaminicella sp. 143-21, isolated from a deep-sea hydrothermal vent.</title>
        <authorList>
            <person name="Li X."/>
        </authorList>
    </citation>
    <scope>NUCLEOTIDE SEQUENCE</scope>
    <source>
        <strain evidence="12">143-21</strain>
    </source>
</reference>
<evidence type="ECO:0000259" key="11">
    <source>
        <dbReference type="PROSITE" id="PS51918"/>
    </source>
</evidence>
<dbReference type="NCBIfam" id="NF033717">
    <property type="entry name" value="HPDL_rSAM_activ"/>
    <property type="match status" value="1"/>
</dbReference>
<gene>
    <name evidence="12" type="primary">hpdA</name>
    <name evidence="12" type="ORF">KVH43_04045</name>
</gene>
<dbReference type="PANTHER" id="PTHR30352:SF4">
    <property type="entry name" value="PYRUVATE FORMATE-LYASE 2-ACTIVATING ENZYME"/>
    <property type="match status" value="1"/>
</dbReference>
<evidence type="ECO:0000313" key="13">
    <source>
        <dbReference type="Proteomes" id="UP000886818"/>
    </source>
</evidence>
<dbReference type="PROSITE" id="PS51918">
    <property type="entry name" value="RADICAL_SAM"/>
    <property type="match status" value="1"/>
</dbReference>
<dbReference type="Pfam" id="PF04055">
    <property type="entry name" value="Radical_SAM"/>
    <property type="match status" value="1"/>
</dbReference>
<dbReference type="InterPro" id="IPR040074">
    <property type="entry name" value="BssD/PflA/YjjW"/>
</dbReference>
<keyword evidence="13" id="KW-1185">Reference proteome</keyword>
<comment type="similarity">
    <text evidence="2">Belongs to the organic radical-activating enzymes family.</text>
</comment>
<feature type="domain" description="Radical SAM core" evidence="11">
    <location>
        <begin position="17"/>
        <end position="301"/>
    </location>
</feature>
<dbReference type="Proteomes" id="UP000886818">
    <property type="component" value="Chromosome"/>
</dbReference>
<dbReference type="SFLD" id="SFLDS00029">
    <property type="entry name" value="Radical_SAM"/>
    <property type="match status" value="1"/>
</dbReference>
<dbReference type="PANTHER" id="PTHR30352">
    <property type="entry name" value="PYRUVATE FORMATE-LYASE-ACTIVATING ENZYME"/>
    <property type="match status" value="1"/>
</dbReference>
<dbReference type="SFLD" id="SFLDG01066">
    <property type="entry name" value="organic_radical-activating_enz"/>
    <property type="match status" value="1"/>
</dbReference>
<name>A0ABX8RCV9_9CLOT</name>
<evidence type="ECO:0000256" key="3">
    <source>
        <dbReference type="ARBA" id="ARBA00022485"/>
    </source>
</evidence>
<protein>
    <submittedName>
        <fullName evidence="12">4-hydroxyphenylacetate decarboxylase activase</fullName>
    </submittedName>
</protein>
<evidence type="ECO:0000256" key="4">
    <source>
        <dbReference type="ARBA" id="ARBA00022691"/>
    </source>
</evidence>
<evidence type="ECO:0000256" key="9">
    <source>
        <dbReference type="ARBA" id="ARBA00047365"/>
    </source>
</evidence>
<dbReference type="PIRSF" id="PIRSF000371">
    <property type="entry name" value="PFL_act_enz"/>
    <property type="match status" value="1"/>
</dbReference>
<keyword evidence="7" id="KW-0408">Iron</keyword>
<proteinExistence type="inferred from homology"/>
<keyword evidence="6" id="KW-0560">Oxidoreductase</keyword>
<dbReference type="CDD" id="cd01335">
    <property type="entry name" value="Radical_SAM"/>
    <property type="match status" value="1"/>
</dbReference>
<dbReference type="SFLD" id="SFLDG01118">
    <property type="entry name" value="activating_enzymes__group_2"/>
    <property type="match status" value="1"/>
</dbReference>
<evidence type="ECO:0000256" key="5">
    <source>
        <dbReference type="ARBA" id="ARBA00022723"/>
    </source>
</evidence>
<evidence type="ECO:0000256" key="7">
    <source>
        <dbReference type="ARBA" id="ARBA00023004"/>
    </source>
</evidence>
<dbReference type="InterPro" id="IPR012839">
    <property type="entry name" value="Organic_radical_activase"/>
</dbReference>
<keyword evidence="8" id="KW-0411">Iron-sulfur</keyword>
<evidence type="ECO:0000256" key="6">
    <source>
        <dbReference type="ARBA" id="ARBA00023002"/>
    </source>
</evidence>
<dbReference type="InterPro" id="IPR017896">
    <property type="entry name" value="4Fe4S_Fe-S-bd"/>
</dbReference>
<evidence type="ECO:0000259" key="10">
    <source>
        <dbReference type="PROSITE" id="PS51379"/>
    </source>
</evidence>
<accession>A0ABX8RCV9</accession>
<dbReference type="PROSITE" id="PS51379">
    <property type="entry name" value="4FE4S_FER_2"/>
    <property type="match status" value="1"/>
</dbReference>
<evidence type="ECO:0000256" key="2">
    <source>
        <dbReference type="ARBA" id="ARBA00009777"/>
    </source>
</evidence>
<sequence length="312" mass="36272">MKEKKGLLFDIQSYSVHDGPGCRTICFFSGCPLQCEWCANPEGWTYKEKLMFAQSKCKHSKGCTRCITACPHGAIQFDNGKIFIDRNFCSSCKTFDCTKVCYHEALKVCGKWYTPAELMKILARDRQYWGKNGGVTFSGGEPFMQKDFLLEMLKLCKEKYIHKAIETTAYTNSHDFLQIMDYIDFAFIDIKHMDREKHKEKTGVYNDLILKNIEQLAHSSWKGRLVLRMPVIRSFNDTDENIHKLIKFMKRLELFEINILPFHRLGDSKWNQLGKVYPYKDEAPTPAEKLNAIQDLFLNNDIACYIAHDTSF</sequence>
<organism evidence="12 13">
    <name type="scientific">Crassaminicella indica</name>
    <dbReference type="NCBI Taxonomy" id="2855394"/>
    <lineage>
        <taxon>Bacteria</taxon>
        <taxon>Bacillati</taxon>
        <taxon>Bacillota</taxon>
        <taxon>Clostridia</taxon>
        <taxon>Eubacteriales</taxon>
        <taxon>Clostridiaceae</taxon>
        <taxon>Crassaminicella</taxon>
    </lineage>
</organism>
<comment type="catalytic activity">
    <reaction evidence="9">
        <text>glycyl-[protein] + reduced [flavodoxin] + S-adenosyl-L-methionine = glycin-2-yl radical-[protein] + semiquinone [flavodoxin] + 5'-deoxyadenosine + L-methionine + H(+)</text>
        <dbReference type="Rhea" id="RHEA:61976"/>
        <dbReference type="Rhea" id="RHEA-COMP:10622"/>
        <dbReference type="Rhea" id="RHEA-COMP:14480"/>
        <dbReference type="Rhea" id="RHEA-COMP:15993"/>
        <dbReference type="Rhea" id="RHEA-COMP:15994"/>
        <dbReference type="ChEBI" id="CHEBI:15378"/>
        <dbReference type="ChEBI" id="CHEBI:17319"/>
        <dbReference type="ChEBI" id="CHEBI:29947"/>
        <dbReference type="ChEBI" id="CHEBI:32722"/>
        <dbReference type="ChEBI" id="CHEBI:57618"/>
        <dbReference type="ChEBI" id="CHEBI:57844"/>
        <dbReference type="ChEBI" id="CHEBI:59789"/>
        <dbReference type="ChEBI" id="CHEBI:140311"/>
    </reaction>
</comment>
<evidence type="ECO:0000313" key="12">
    <source>
        <dbReference type="EMBL" id="QXM06899.1"/>
    </source>
</evidence>
<evidence type="ECO:0000256" key="1">
    <source>
        <dbReference type="ARBA" id="ARBA00001966"/>
    </source>
</evidence>
<dbReference type="InterPro" id="IPR001989">
    <property type="entry name" value="Radical_activat_CS"/>
</dbReference>
<dbReference type="RefSeq" id="WP_218283592.1">
    <property type="nucleotide sequence ID" value="NZ_CP078093.1"/>
</dbReference>
<feature type="domain" description="4Fe-4S ferredoxin-type" evidence="10">
    <location>
        <begin position="48"/>
        <end position="80"/>
    </location>
</feature>